<name>A0A0S3T9S9_PHAAN</name>
<dbReference type="OrthoDB" id="193931at2759"/>
<dbReference type="Proteomes" id="UP000291084">
    <property type="component" value="Chromosome 11"/>
</dbReference>
<sequence>MTFGDNHRIMQNTTNLRANPISSSMLHSQPNSTVGTPAYIAPEVLLKKEYDGKPHSPISRIVLSARCPDQLSSPPSPPSIPASASTFPVTLATEAPLPLWSHLDFFCTLGPTVGPKMFR</sequence>
<keyword evidence="2" id="KW-1185">Reference proteome</keyword>
<evidence type="ECO:0000313" key="1">
    <source>
        <dbReference type="EMBL" id="BAU01976.1"/>
    </source>
</evidence>
<dbReference type="AlphaFoldDB" id="A0A0S3T9S9"/>
<proteinExistence type="predicted"/>
<evidence type="ECO:0000313" key="2">
    <source>
        <dbReference type="Proteomes" id="UP000291084"/>
    </source>
</evidence>
<reference evidence="1 2" key="1">
    <citation type="journal article" date="2015" name="Sci. Rep.">
        <title>The power of single molecule real-time sequencing technology in the de novo assembly of a eukaryotic genome.</title>
        <authorList>
            <person name="Sakai H."/>
            <person name="Naito K."/>
            <person name="Ogiso-Tanaka E."/>
            <person name="Takahashi Y."/>
            <person name="Iseki K."/>
            <person name="Muto C."/>
            <person name="Satou K."/>
            <person name="Teruya K."/>
            <person name="Shiroma A."/>
            <person name="Shimoji M."/>
            <person name="Hirano T."/>
            <person name="Itoh T."/>
            <person name="Kaga A."/>
            <person name="Tomooka N."/>
        </authorList>
    </citation>
    <scope>NUCLEOTIDE SEQUENCE [LARGE SCALE GENOMIC DNA]</scope>
    <source>
        <strain evidence="2">cv. Shumari</strain>
    </source>
</reference>
<dbReference type="EMBL" id="AP015044">
    <property type="protein sequence ID" value="BAU01976.1"/>
    <property type="molecule type" value="Genomic_DNA"/>
</dbReference>
<gene>
    <name evidence="1" type="primary">Vigan.11G137100</name>
    <name evidence="1" type="ORF">VIGAN_11137100</name>
</gene>
<protein>
    <recommendedName>
        <fullName evidence="3">Protein kinase domain-containing protein</fullName>
    </recommendedName>
</protein>
<organism evidence="1 2">
    <name type="scientific">Vigna angularis var. angularis</name>
    <dbReference type="NCBI Taxonomy" id="157739"/>
    <lineage>
        <taxon>Eukaryota</taxon>
        <taxon>Viridiplantae</taxon>
        <taxon>Streptophyta</taxon>
        <taxon>Embryophyta</taxon>
        <taxon>Tracheophyta</taxon>
        <taxon>Spermatophyta</taxon>
        <taxon>Magnoliopsida</taxon>
        <taxon>eudicotyledons</taxon>
        <taxon>Gunneridae</taxon>
        <taxon>Pentapetalae</taxon>
        <taxon>rosids</taxon>
        <taxon>fabids</taxon>
        <taxon>Fabales</taxon>
        <taxon>Fabaceae</taxon>
        <taxon>Papilionoideae</taxon>
        <taxon>50 kb inversion clade</taxon>
        <taxon>NPAAA clade</taxon>
        <taxon>indigoferoid/millettioid clade</taxon>
        <taxon>Phaseoleae</taxon>
        <taxon>Vigna</taxon>
    </lineage>
</organism>
<accession>A0A0S3T9S9</accession>
<evidence type="ECO:0008006" key="3">
    <source>
        <dbReference type="Google" id="ProtNLM"/>
    </source>
</evidence>